<comment type="caution">
    <text evidence="1">The sequence shown here is derived from an EMBL/GenBank/DDBJ whole genome shotgun (WGS) entry which is preliminary data.</text>
</comment>
<accession>A0ABT2M5A8</accession>
<evidence type="ECO:0000313" key="2">
    <source>
        <dbReference type="Proteomes" id="UP001431199"/>
    </source>
</evidence>
<dbReference type="Proteomes" id="UP001431199">
    <property type="component" value="Unassembled WGS sequence"/>
</dbReference>
<organism evidence="1 2">
    <name type="scientific">Eubacterium album</name>
    <dbReference type="NCBI Taxonomy" id="2978477"/>
    <lineage>
        <taxon>Bacteria</taxon>
        <taxon>Bacillati</taxon>
        <taxon>Bacillota</taxon>
        <taxon>Clostridia</taxon>
        <taxon>Eubacteriales</taxon>
        <taxon>Eubacteriaceae</taxon>
        <taxon>Eubacterium</taxon>
    </lineage>
</organism>
<gene>
    <name evidence="1" type="ORF">N5B56_10160</name>
</gene>
<keyword evidence="2" id="KW-1185">Reference proteome</keyword>
<dbReference type="EMBL" id="JAODBU010000009">
    <property type="protein sequence ID" value="MCT7399443.1"/>
    <property type="molecule type" value="Genomic_DNA"/>
</dbReference>
<proteinExistence type="predicted"/>
<sequence>MRSQIAKFIKRFLKDPYRKEDKEWIYNLAYENYINVVDKLRKLGKLI</sequence>
<name>A0ABT2M5A8_9FIRM</name>
<reference evidence="1" key="1">
    <citation type="submission" date="2022-09" db="EMBL/GenBank/DDBJ databases">
        <title>Eubacterium sp. LFL-14 isolated from human feces.</title>
        <authorList>
            <person name="Liu F."/>
        </authorList>
    </citation>
    <scope>NUCLEOTIDE SEQUENCE</scope>
    <source>
        <strain evidence="1">LFL-14</strain>
    </source>
</reference>
<protein>
    <submittedName>
        <fullName evidence="1">Uncharacterized protein</fullName>
    </submittedName>
</protein>
<evidence type="ECO:0000313" key="1">
    <source>
        <dbReference type="EMBL" id="MCT7399443.1"/>
    </source>
</evidence>
<dbReference type="RefSeq" id="WP_260978861.1">
    <property type="nucleotide sequence ID" value="NZ_JAODBU010000009.1"/>
</dbReference>